<protein>
    <submittedName>
        <fullName evidence="1">Uncharacterized protein</fullName>
    </submittedName>
</protein>
<dbReference type="RefSeq" id="WP_156331464.1">
    <property type="nucleotide sequence ID" value="NZ_JACJSK010000006.1"/>
</dbReference>
<gene>
    <name evidence="1" type="ORF">H6G72_06150</name>
</gene>
<keyword evidence="2" id="KW-1185">Reference proteome</keyword>
<evidence type="ECO:0000313" key="2">
    <source>
        <dbReference type="Proteomes" id="UP000641954"/>
    </source>
</evidence>
<comment type="caution">
    <text evidence="1">The sequence shown here is derived from an EMBL/GenBank/DDBJ whole genome shotgun (WGS) entry which is preliminary data.</text>
</comment>
<name>A0ABR8E9C6_9CYAN</name>
<organism evidence="1 2">
    <name type="scientific">Planktothricoides raciborskii FACHB-1370</name>
    <dbReference type="NCBI Taxonomy" id="2949576"/>
    <lineage>
        <taxon>Bacteria</taxon>
        <taxon>Bacillati</taxon>
        <taxon>Cyanobacteriota</taxon>
        <taxon>Cyanophyceae</taxon>
        <taxon>Oscillatoriophycideae</taxon>
        <taxon>Oscillatoriales</taxon>
        <taxon>Oscillatoriaceae</taxon>
        <taxon>Planktothricoides</taxon>
    </lineage>
</organism>
<reference evidence="1 2" key="1">
    <citation type="journal article" date="2020" name="ISME J.">
        <title>Comparative genomics reveals insights into cyanobacterial evolution and habitat adaptation.</title>
        <authorList>
            <person name="Chen M.Y."/>
            <person name="Teng W.K."/>
            <person name="Zhao L."/>
            <person name="Hu C.X."/>
            <person name="Zhou Y.K."/>
            <person name="Han B.P."/>
            <person name="Song L.R."/>
            <person name="Shu W.S."/>
        </authorList>
    </citation>
    <scope>NUCLEOTIDE SEQUENCE [LARGE SCALE GENOMIC DNA]</scope>
    <source>
        <strain evidence="1 2">FACHB-1370</strain>
    </source>
</reference>
<evidence type="ECO:0000313" key="1">
    <source>
        <dbReference type="EMBL" id="MBD2543439.1"/>
    </source>
</evidence>
<dbReference type="Proteomes" id="UP000641954">
    <property type="component" value="Unassembled WGS sequence"/>
</dbReference>
<sequence>MRESTDLLRERNLRNRVSMGLFRFQQGLLQETRFLCFLIVLQEAYS</sequence>
<accession>A0ABR8E9C6</accession>
<proteinExistence type="predicted"/>
<dbReference type="EMBL" id="JACJSK010000006">
    <property type="protein sequence ID" value="MBD2543439.1"/>
    <property type="molecule type" value="Genomic_DNA"/>
</dbReference>